<name>A0A2P5ESU0_TREOI</name>
<organism evidence="2 3">
    <name type="scientific">Trema orientale</name>
    <name type="common">Charcoal tree</name>
    <name type="synonym">Celtis orientalis</name>
    <dbReference type="NCBI Taxonomy" id="63057"/>
    <lineage>
        <taxon>Eukaryota</taxon>
        <taxon>Viridiplantae</taxon>
        <taxon>Streptophyta</taxon>
        <taxon>Embryophyta</taxon>
        <taxon>Tracheophyta</taxon>
        <taxon>Spermatophyta</taxon>
        <taxon>Magnoliopsida</taxon>
        <taxon>eudicotyledons</taxon>
        <taxon>Gunneridae</taxon>
        <taxon>Pentapetalae</taxon>
        <taxon>rosids</taxon>
        <taxon>fabids</taxon>
        <taxon>Rosales</taxon>
        <taxon>Cannabaceae</taxon>
        <taxon>Trema</taxon>
    </lineage>
</organism>
<dbReference type="AlphaFoldDB" id="A0A2P5ESU0"/>
<comment type="caution">
    <text evidence="2">The sequence shown here is derived from an EMBL/GenBank/DDBJ whole genome shotgun (WGS) entry which is preliminary data.</text>
</comment>
<gene>
    <name evidence="2" type="ORF">TorRG33x02_156730</name>
</gene>
<evidence type="ECO:0000256" key="1">
    <source>
        <dbReference type="SAM" id="MobiDB-lite"/>
    </source>
</evidence>
<keyword evidence="3" id="KW-1185">Reference proteome</keyword>
<accession>A0A2P5ESU0</accession>
<evidence type="ECO:0000313" key="3">
    <source>
        <dbReference type="Proteomes" id="UP000237000"/>
    </source>
</evidence>
<feature type="region of interest" description="Disordered" evidence="1">
    <location>
        <begin position="1"/>
        <end position="27"/>
    </location>
</feature>
<proteinExistence type="predicted"/>
<evidence type="ECO:0000313" key="2">
    <source>
        <dbReference type="EMBL" id="PON88608.1"/>
    </source>
</evidence>
<dbReference type="Proteomes" id="UP000237000">
    <property type="component" value="Unassembled WGS sequence"/>
</dbReference>
<sequence length="56" mass="6165">MTSGGSKGPNGARNGNGVDRGQFFNYRPHPRRRPIIISYPLHHSFICVTVRGITNG</sequence>
<dbReference type="InParanoid" id="A0A2P5ESU0"/>
<dbReference type="EMBL" id="JXTC01000104">
    <property type="protein sequence ID" value="PON88608.1"/>
    <property type="molecule type" value="Genomic_DNA"/>
</dbReference>
<reference evidence="3" key="1">
    <citation type="submission" date="2016-06" db="EMBL/GenBank/DDBJ databases">
        <title>Parallel loss of symbiosis genes in relatives of nitrogen-fixing non-legume Parasponia.</title>
        <authorList>
            <person name="Van Velzen R."/>
            <person name="Holmer R."/>
            <person name="Bu F."/>
            <person name="Rutten L."/>
            <person name="Van Zeijl A."/>
            <person name="Liu W."/>
            <person name="Santuari L."/>
            <person name="Cao Q."/>
            <person name="Sharma T."/>
            <person name="Shen D."/>
            <person name="Roswanjaya Y."/>
            <person name="Wardhani T."/>
            <person name="Kalhor M.S."/>
            <person name="Jansen J."/>
            <person name="Van den Hoogen J."/>
            <person name="Gungor B."/>
            <person name="Hartog M."/>
            <person name="Hontelez J."/>
            <person name="Verver J."/>
            <person name="Yang W.-C."/>
            <person name="Schijlen E."/>
            <person name="Repin R."/>
            <person name="Schilthuizen M."/>
            <person name="Schranz E."/>
            <person name="Heidstra R."/>
            <person name="Miyata K."/>
            <person name="Fedorova E."/>
            <person name="Kohlen W."/>
            <person name="Bisseling T."/>
            <person name="Smit S."/>
            <person name="Geurts R."/>
        </authorList>
    </citation>
    <scope>NUCLEOTIDE SEQUENCE [LARGE SCALE GENOMIC DNA]</scope>
    <source>
        <strain evidence="3">cv. RG33-2</strain>
    </source>
</reference>
<protein>
    <submittedName>
        <fullName evidence="2">Uncharacterized protein</fullName>
    </submittedName>
</protein>